<evidence type="ECO:0000256" key="1">
    <source>
        <dbReference type="SAM" id="MobiDB-lite"/>
    </source>
</evidence>
<organism evidence="3 4">
    <name type="scientific">Tetrabaena socialis</name>
    <dbReference type="NCBI Taxonomy" id="47790"/>
    <lineage>
        <taxon>Eukaryota</taxon>
        <taxon>Viridiplantae</taxon>
        <taxon>Chlorophyta</taxon>
        <taxon>core chlorophytes</taxon>
        <taxon>Chlorophyceae</taxon>
        <taxon>CS clade</taxon>
        <taxon>Chlamydomonadales</taxon>
        <taxon>Tetrabaenaceae</taxon>
        <taxon>Tetrabaena</taxon>
    </lineage>
</organism>
<dbReference type="Proteomes" id="UP000236333">
    <property type="component" value="Unassembled WGS sequence"/>
</dbReference>
<sequence length="498" mass="49837">MGRSILAGLRCRLGCCGSGGGAGATTSVVLLLMVVLPPMPALLLPPLLLLLALSCGCRTEGVLVPLLRPLVAGSLLPLPLLVPSPPLLLLSFSLMLVAAALEGGAGEGPGCRTGIEVDHPMPGVAVPGYAVMCVPLSVATQQQRPRGSPRAEAAEAAAQAAAGPSGREGGAEKEAAGGVGVGTGAVAGGGAVGWERAAISVAAVVDGRVWQQLQQQEQPGTSRSPEQAAVQLGAAHEGGDVGLTARDPPAPDRSPPAAVEPSGKGTPHGGRQLAAPAAPEGAAAAAVAALAALTSRALQHLIPATAIPRGAHNCPGTDITVVPADLRALPRPRRHSRTAAAPISTDPGSSSAISSPERRSIWGPQQGEQGAGKGPASYVSISGEAGYRKHTNCASEGRLPEGSKASKASLTDTQSYKTYCSSSRFSGRVTVPDGVSVVPFQAAVRNSSTQYDTSAREGGAGKVLRAPCWSPEQPQARHTPPKASSGALPPLPACPANG</sequence>
<proteinExistence type="predicted"/>
<dbReference type="AlphaFoldDB" id="A0A2J8A8W6"/>
<feature type="region of interest" description="Disordered" evidence="1">
    <location>
        <begin position="393"/>
        <end position="413"/>
    </location>
</feature>
<name>A0A2J8A8W6_9CHLO</name>
<feature type="region of interest" description="Disordered" evidence="1">
    <location>
        <begin position="142"/>
        <end position="178"/>
    </location>
</feature>
<feature type="compositionally biased region" description="Low complexity" evidence="1">
    <location>
        <begin position="145"/>
        <end position="165"/>
    </location>
</feature>
<keyword evidence="2" id="KW-0812">Transmembrane</keyword>
<evidence type="ECO:0000313" key="4">
    <source>
        <dbReference type="Proteomes" id="UP000236333"/>
    </source>
</evidence>
<gene>
    <name evidence="3" type="ORF">TSOC_004428</name>
</gene>
<feature type="compositionally biased region" description="Low complexity" evidence="1">
    <location>
        <begin position="343"/>
        <end position="355"/>
    </location>
</feature>
<feature type="region of interest" description="Disordered" evidence="1">
    <location>
        <begin position="446"/>
        <end position="498"/>
    </location>
</feature>
<dbReference type="EMBL" id="PGGS01000109">
    <property type="protein sequence ID" value="PNH08974.1"/>
    <property type="molecule type" value="Genomic_DNA"/>
</dbReference>
<keyword evidence="2" id="KW-0472">Membrane</keyword>
<accession>A0A2J8A8W6</accession>
<feature type="compositionally biased region" description="Pro residues" evidence="1">
    <location>
        <begin position="489"/>
        <end position="498"/>
    </location>
</feature>
<feature type="region of interest" description="Disordered" evidence="1">
    <location>
        <begin position="327"/>
        <end position="379"/>
    </location>
</feature>
<reference evidence="3 4" key="1">
    <citation type="journal article" date="2017" name="Mol. Biol. Evol.">
        <title>The 4-celled Tetrabaena socialis nuclear genome reveals the essential components for genetic control of cell number at the origin of multicellularity in the volvocine lineage.</title>
        <authorList>
            <person name="Featherston J."/>
            <person name="Arakaki Y."/>
            <person name="Hanschen E.R."/>
            <person name="Ferris P.J."/>
            <person name="Michod R.E."/>
            <person name="Olson B.J.S.C."/>
            <person name="Nozaki H."/>
            <person name="Durand P.M."/>
        </authorList>
    </citation>
    <scope>NUCLEOTIDE SEQUENCE [LARGE SCALE GENOMIC DNA]</scope>
    <source>
        <strain evidence="3 4">NIES-571</strain>
    </source>
</reference>
<keyword evidence="2" id="KW-1133">Transmembrane helix</keyword>
<comment type="caution">
    <text evidence="3">The sequence shown here is derived from an EMBL/GenBank/DDBJ whole genome shotgun (WGS) entry which is preliminary data.</text>
</comment>
<protein>
    <submittedName>
        <fullName evidence="3">Uncharacterized protein</fullName>
    </submittedName>
</protein>
<evidence type="ECO:0000313" key="3">
    <source>
        <dbReference type="EMBL" id="PNH08974.1"/>
    </source>
</evidence>
<feature type="transmembrane region" description="Helical" evidence="2">
    <location>
        <begin position="12"/>
        <end position="36"/>
    </location>
</feature>
<feature type="region of interest" description="Disordered" evidence="1">
    <location>
        <begin position="238"/>
        <end position="277"/>
    </location>
</feature>
<evidence type="ECO:0000256" key="2">
    <source>
        <dbReference type="SAM" id="Phobius"/>
    </source>
</evidence>
<keyword evidence="4" id="KW-1185">Reference proteome</keyword>